<dbReference type="HAMAP" id="MF_02087">
    <property type="entry name" value="PLP_homeostasis"/>
    <property type="match status" value="1"/>
</dbReference>
<dbReference type="AlphaFoldDB" id="A0A2M7S6P9"/>
<dbReference type="Gene3D" id="3.20.20.10">
    <property type="entry name" value="Alanine racemase"/>
    <property type="match status" value="1"/>
</dbReference>
<dbReference type="GO" id="GO:0030170">
    <property type="term" value="F:pyridoxal phosphate binding"/>
    <property type="evidence" value="ECO:0007669"/>
    <property type="project" value="UniProtKB-UniRule"/>
</dbReference>
<dbReference type="CDD" id="cd00635">
    <property type="entry name" value="PLPDE_III_YBL036c_like"/>
    <property type="match status" value="1"/>
</dbReference>
<comment type="cofactor">
    <cofactor evidence="3">
        <name>pyridoxal 5'-phosphate</name>
        <dbReference type="ChEBI" id="CHEBI:597326"/>
    </cofactor>
</comment>
<name>A0A2M7S6P9_9BACT</name>
<feature type="modified residue" description="N6-(pyridoxal phosphate)lysine" evidence="2 3">
    <location>
        <position position="24"/>
    </location>
</feature>
<evidence type="ECO:0000256" key="1">
    <source>
        <dbReference type="ARBA" id="ARBA00022898"/>
    </source>
</evidence>
<dbReference type="PANTHER" id="PTHR10146:SF14">
    <property type="entry name" value="PYRIDOXAL PHOSPHATE HOMEOSTASIS PROTEIN"/>
    <property type="match status" value="1"/>
</dbReference>
<evidence type="ECO:0000313" key="7">
    <source>
        <dbReference type="Proteomes" id="UP000229307"/>
    </source>
</evidence>
<dbReference type="PROSITE" id="PS01211">
    <property type="entry name" value="UPF0001"/>
    <property type="match status" value="1"/>
</dbReference>
<dbReference type="FunFam" id="3.20.20.10:FF:000018">
    <property type="entry name" value="Pyridoxal phosphate homeostasis protein"/>
    <property type="match status" value="1"/>
</dbReference>
<dbReference type="EMBL" id="PFMR01000280">
    <property type="protein sequence ID" value="PIZ15149.1"/>
    <property type="molecule type" value="Genomic_DNA"/>
</dbReference>
<dbReference type="InterPro" id="IPR029066">
    <property type="entry name" value="PLP-binding_barrel"/>
</dbReference>
<sequence>MIKENVRKILEGLPRGVELEAAAKGRTAQEILEAIDAGIKIIGENYVQEAQGAFAAVGRKARWHFIGRLQRNKVKKVVEIFDAIETVDSFEIAQEIDRRSLQVGKKMEILIEINSGREEQKSGIFPEDAQALAEKLSVLKNLEFAGLMTMGPFLPDPKELRPYFTQTRQLFEKLKALGLPNTDMKYLSMGMTNSYKTAVEEGANIVRIGTAIFGPRK</sequence>
<comment type="similarity">
    <text evidence="2 4">Belongs to the pyridoxal phosphate-binding protein YggS/PROSC family.</text>
</comment>
<dbReference type="NCBIfam" id="TIGR00044">
    <property type="entry name" value="YggS family pyridoxal phosphate-dependent enzyme"/>
    <property type="match status" value="1"/>
</dbReference>
<gene>
    <name evidence="6" type="ORF">COY52_10480</name>
</gene>
<comment type="caution">
    <text evidence="6">The sequence shown here is derived from an EMBL/GenBank/DDBJ whole genome shotgun (WGS) entry which is preliminary data.</text>
</comment>
<evidence type="ECO:0000313" key="6">
    <source>
        <dbReference type="EMBL" id="PIZ15149.1"/>
    </source>
</evidence>
<reference evidence="7" key="1">
    <citation type="submission" date="2017-09" db="EMBL/GenBank/DDBJ databases">
        <title>Depth-based differentiation of microbial function through sediment-hosted aquifers and enrichment of novel symbionts in the deep terrestrial subsurface.</title>
        <authorList>
            <person name="Probst A.J."/>
            <person name="Ladd B."/>
            <person name="Jarett J.K."/>
            <person name="Geller-Mcgrath D.E."/>
            <person name="Sieber C.M.K."/>
            <person name="Emerson J.B."/>
            <person name="Anantharaman K."/>
            <person name="Thomas B.C."/>
            <person name="Malmstrom R."/>
            <person name="Stieglmeier M."/>
            <person name="Klingl A."/>
            <person name="Woyke T."/>
            <person name="Ryan C.M."/>
            <person name="Banfield J.F."/>
        </authorList>
    </citation>
    <scope>NUCLEOTIDE SEQUENCE [LARGE SCALE GENOMIC DNA]</scope>
</reference>
<dbReference type="InterPro" id="IPR011078">
    <property type="entry name" value="PyrdxlP_homeostasis"/>
</dbReference>
<dbReference type="SUPFAM" id="SSF51419">
    <property type="entry name" value="PLP-binding barrel"/>
    <property type="match status" value="1"/>
</dbReference>
<proteinExistence type="inferred from homology"/>
<evidence type="ECO:0000256" key="4">
    <source>
        <dbReference type="RuleBase" id="RU004514"/>
    </source>
</evidence>
<organism evidence="6 7">
    <name type="scientific">Candidatus Desantisbacteria bacterium CG_4_10_14_0_8_um_filter_48_22</name>
    <dbReference type="NCBI Taxonomy" id="1974543"/>
    <lineage>
        <taxon>Bacteria</taxon>
        <taxon>Candidatus Desantisiibacteriota</taxon>
    </lineage>
</organism>
<accession>A0A2M7S6P9</accession>
<keyword evidence="1 2" id="KW-0663">Pyridoxal phosphate</keyword>
<comment type="function">
    <text evidence="2">Pyridoxal 5'-phosphate (PLP)-binding protein, which is involved in PLP homeostasis.</text>
</comment>
<dbReference type="PANTHER" id="PTHR10146">
    <property type="entry name" value="PROLINE SYNTHETASE CO-TRANSCRIBED BACTERIAL HOMOLOG PROTEIN"/>
    <property type="match status" value="1"/>
</dbReference>
<dbReference type="Pfam" id="PF01168">
    <property type="entry name" value="Ala_racemase_N"/>
    <property type="match status" value="1"/>
</dbReference>
<evidence type="ECO:0000256" key="2">
    <source>
        <dbReference type="HAMAP-Rule" id="MF_02087"/>
    </source>
</evidence>
<dbReference type="PIRSF" id="PIRSF004848">
    <property type="entry name" value="YBL036c_PLPDEIII"/>
    <property type="match status" value="1"/>
</dbReference>
<protein>
    <recommendedName>
        <fullName evidence="2">Pyridoxal phosphate homeostasis protein</fullName>
        <shortName evidence="2">PLP homeostasis protein</shortName>
    </recommendedName>
</protein>
<evidence type="ECO:0000259" key="5">
    <source>
        <dbReference type="Pfam" id="PF01168"/>
    </source>
</evidence>
<feature type="domain" description="Alanine racemase N-terminal" evidence="5">
    <location>
        <begin position="2"/>
        <end position="215"/>
    </location>
</feature>
<evidence type="ECO:0000256" key="3">
    <source>
        <dbReference type="PIRSR" id="PIRSR004848-1"/>
    </source>
</evidence>
<dbReference type="Proteomes" id="UP000229307">
    <property type="component" value="Unassembled WGS sequence"/>
</dbReference>
<dbReference type="InterPro" id="IPR001608">
    <property type="entry name" value="Ala_racemase_N"/>
</dbReference>